<sequence>MAYPTLRLNFRFFRRGVPLQLATVNGRRVRGQQKSRSLMRLRSKRRFRLRLVYSNRLIAIGENIEAVKRTVSDRDKEIEYLTPLH</sequence>
<evidence type="ECO:0000313" key="2">
    <source>
        <dbReference type="Proteomes" id="UP001233999"/>
    </source>
</evidence>
<dbReference type="AlphaFoldDB" id="A0AAD7ZLL3"/>
<protein>
    <submittedName>
        <fullName evidence="1">Uncharacterized protein</fullName>
    </submittedName>
</protein>
<dbReference type="EMBL" id="JASPKZ010007698">
    <property type="protein sequence ID" value="KAJ9582969.1"/>
    <property type="molecule type" value="Genomic_DNA"/>
</dbReference>
<gene>
    <name evidence="1" type="ORF">L9F63_022695</name>
</gene>
<dbReference type="Proteomes" id="UP001233999">
    <property type="component" value="Unassembled WGS sequence"/>
</dbReference>
<accession>A0AAD7ZLL3</accession>
<reference evidence="1" key="2">
    <citation type="submission" date="2023-05" db="EMBL/GenBank/DDBJ databases">
        <authorList>
            <person name="Fouks B."/>
        </authorList>
    </citation>
    <scope>NUCLEOTIDE SEQUENCE</scope>
    <source>
        <strain evidence="1">Stay&amp;Tobe</strain>
        <tissue evidence="1">Testes</tissue>
    </source>
</reference>
<reference evidence="1" key="1">
    <citation type="journal article" date="2023" name="IScience">
        <title>Live-bearing cockroach genome reveals convergent evolutionary mechanisms linked to viviparity in insects and beyond.</title>
        <authorList>
            <person name="Fouks B."/>
            <person name="Harrison M.C."/>
            <person name="Mikhailova A.A."/>
            <person name="Marchal E."/>
            <person name="English S."/>
            <person name="Carruthers M."/>
            <person name="Jennings E.C."/>
            <person name="Chiamaka E.L."/>
            <person name="Frigard R.A."/>
            <person name="Pippel M."/>
            <person name="Attardo G.M."/>
            <person name="Benoit J.B."/>
            <person name="Bornberg-Bauer E."/>
            <person name="Tobe S.S."/>
        </authorList>
    </citation>
    <scope>NUCLEOTIDE SEQUENCE</scope>
    <source>
        <strain evidence="1">Stay&amp;Tobe</strain>
    </source>
</reference>
<feature type="non-terminal residue" evidence="1">
    <location>
        <position position="85"/>
    </location>
</feature>
<organism evidence="1 2">
    <name type="scientific">Diploptera punctata</name>
    <name type="common">Pacific beetle cockroach</name>
    <dbReference type="NCBI Taxonomy" id="6984"/>
    <lineage>
        <taxon>Eukaryota</taxon>
        <taxon>Metazoa</taxon>
        <taxon>Ecdysozoa</taxon>
        <taxon>Arthropoda</taxon>
        <taxon>Hexapoda</taxon>
        <taxon>Insecta</taxon>
        <taxon>Pterygota</taxon>
        <taxon>Neoptera</taxon>
        <taxon>Polyneoptera</taxon>
        <taxon>Dictyoptera</taxon>
        <taxon>Blattodea</taxon>
        <taxon>Blaberoidea</taxon>
        <taxon>Blaberidae</taxon>
        <taxon>Diplopterinae</taxon>
        <taxon>Diploptera</taxon>
    </lineage>
</organism>
<comment type="caution">
    <text evidence="1">The sequence shown here is derived from an EMBL/GenBank/DDBJ whole genome shotgun (WGS) entry which is preliminary data.</text>
</comment>
<keyword evidence="2" id="KW-1185">Reference proteome</keyword>
<name>A0AAD7ZLL3_DIPPU</name>
<evidence type="ECO:0000313" key="1">
    <source>
        <dbReference type="EMBL" id="KAJ9582969.1"/>
    </source>
</evidence>
<proteinExistence type="predicted"/>